<keyword evidence="1" id="KW-0732">Signal</keyword>
<proteinExistence type="predicted"/>
<sequence>MFKSCILVGLAFAIGAVSAVGNETANAFNNAEVALNFYTAWYNEGDPTYCLDFKFDQCYTLTNRIIAGGLSSARFNNYDFWVRRFTITVYSGSNCNYAYDRWSFTTTQHTSYIINQFPTLNDNVRSFKVANFHTSTDSGNIGAEPEEAAMTTCFQK</sequence>
<dbReference type="EMBL" id="JAIFTL010000058">
    <property type="protein sequence ID" value="KAG9324715.1"/>
    <property type="molecule type" value="Genomic_DNA"/>
</dbReference>
<organism evidence="2 3">
    <name type="scientific">Mortierella alpina</name>
    <name type="common">Oleaginous fungus</name>
    <name type="synonym">Mortierella renispora</name>
    <dbReference type="NCBI Taxonomy" id="64518"/>
    <lineage>
        <taxon>Eukaryota</taxon>
        <taxon>Fungi</taxon>
        <taxon>Fungi incertae sedis</taxon>
        <taxon>Mucoromycota</taxon>
        <taxon>Mortierellomycotina</taxon>
        <taxon>Mortierellomycetes</taxon>
        <taxon>Mortierellales</taxon>
        <taxon>Mortierellaceae</taxon>
        <taxon>Mortierella</taxon>
    </lineage>
</organism>
<reference evidence="2" key="1">
    <citation type="submission" date="2021-07" db="EMBL/GenBank/DDBJ databases">
        <title>Draft genome of Mortierella alpina, strain LL118, isolated from an aspen leaf litter sample.</title>
        <authorList>
            <person name="Yang S."/>
            <person name="Vinatzer B.A."/>
        </authorList>
    </citation>
    <scope>NUCLEOTIDE SEQUENCE</scope>
    <source>
        <strain evidence="2">LL118</strain>
    </source>
</reference>
<evidence type="ECO:0000313" key="3">
    <source>
        <dbReference type="Proteomes" id="UP000717515"/>
    </source>
</evidence>
<dbReference type="AlphaFoldDB" id="A0A9P8D1P3"/>
<evidence type="ECO:0000256" key="1">
    <source>
        <dbReference type="SAM" id="SignalP"/>
    </source>
</evidence>
<feature type="signal peptide" evidence="1">
    <location>
        <begin position="1"/>
        <end position="19"/>
    </location>
</feature>
<name>A0A9P8D1P3_MORAP</name>
<accession>A0A9P8D1P3</accession>
<gene>
    <name evidence="2" type="ORF">KVV02_002493</name>
</gene>
<protein>
    <submittedName>
        <fullName evidence="2">Uncharacterized protein</fullName>
    </submittedName>
</protein>
<comment type="caution">
    <text evidence="2">The sequence shown here is derived from an EMBL/GenBank/DDBJ whole genome shotgun (WGS) entry which is preliminary data.</text>
</comment>
<feature type="chain" id="PRO_5040110917" evidence="1">
    <location>
        <begin position="20"/>
        <end position="156"/>
    </location>
</feature>
<dbReference type="Proteomes" id="UP000717515">
    <property type="component" value="Unassembled WGS sequence"/>
</dbReference>
<evidence type="ECO:0000313" key="2">
    <source>
        <dbReference type="EMBL" id="KAG9324715.1"/>
    </source>
</evidence>